<evidence type="ECO:0000313" key="4">
    <source>
        <dbReference type="Proteomes" id="UP001164746"/>
    </source>
</evidence>
<accession>A0ABY7E7W9</accession>
<feature type="region of interest" description="Disordered" evidence="1">
    <location>
        <begin position="269"/>
        <end position="324"/>
    </location>
</feature>
<sequence length="1494" mass="169616">MSQETNGHDNSPSSEQIRQDKRQVQVTDEVSKTNSTGNIDNNWEFTGQALKYDTIPEKPKRMQTTATNVSINPALSQRKASKAHAREAPIPSGTITPARQWTESESDSEDDNKGRRHRVVPMKPRFQSGSYPSTHWNKSYSDTSNSERQGSYSQTDYIDDDFIVDDLDMDTFDEIPPYDEIPYALISCGVYDEKSIRIARRKQVQKKLLQNFQRDSNVPSNGDKNGQIHEDDQELKDTEKEMDDLINGLKDLAEGNNDKPKNALFETRQHQDAKIQNQQTLSQPSTFEENDMSNPDIGDPPFTTSSTDSSNSLKMSVTRNSKTSTTYKHTGEYLNKNKMDLMNASTTILETQKDVQRPPSPINVKSSEDEKNTKANCLSSRHESEQETRMREKRLQKFQQDRKSACAVNRNTPKLDNRDLAPNSQPLLKPIKCTAFKHNLTVEVLNKEQENKEAIYDKHENKTQHEMHREVTQNNVSIEHAYSTLMETADEKSKEILNTQHNTPSNESDSDDDCVVPTAMRVLNTSKRKNEASKSKRDLTETLLGTILSIATENKIKPALKGSGEQNGQKIDNGDTAPKAQPMSKSITCKAVKHNSSVEVLNKEQENKKAIHIKHDNKTQPEMPRKVKQEIVSTERVNSTRTVKADKKPGEIKETQHTLSSNESDSDDDSVVLTAMRALNTPDRNDKACKCKCGFADTLFDTLLSISTDNKTKPALKGSKNKNKTSTKSSSGSGILKDKVSKTCMNDEERQTFIDTIESTLATKAETLNSAFKHMRMKQSKLPKCPACGSTDCKEKSGGAVQELVVAARKEGYEVHDVSPDGNCMFAALVDQLEMYGDTRFDVRSLRETAVNWLKEHPHLNDGENTHFQSFIDEDLDAYLQRMRMDGEWGDHLQLRAVSNVVESTIKVLSIRNRDVVWTSICSDKDTHSSDRVLTVGNVSEHPAELVMFGSDYVDPVSGVPSCHVSFLLNAVAPLRTVLDGSAIVSSQIVDQANIVVKTFEKMPKTYHNQPIDMDPVPVGSFMEGTFHPGLCWLEGKDNEMKHWQNSGILLKMKLPKDSIVLEEESCCKFGYTRIIQPSTTLYENKLTFVYKLHFQRPPFNFPIQFRHSQPKVSGSVQMEPIYCYSISKWPDQAREWLVRKRYQNWPPQHIRSEIESKGCVLSASCHPTSDSPTIEWKYLFSEADTSLFKEALSEHQKYCYLLFRYFCMHNLSEVQPFNIDILNSIFFFSCERIPCDIEKAQYFIRHFYYEGGLEKLNEAFQERLAVSTCNDSMPFQVFLQAAFSGLNFAAAVWFALYADKMLHGQLSKTLMREVCSDLHLLRIDEVLPRDVAGSYVESEVPMSFTLAFDSFCHDYAAFLAFIGKKSEALPVLEFCAKKHKQYQSQLKEMTKTGKNVESCAFNDQNMFSVYAAIFALYNKEQENEKFCEYSDEASELVTRMKKGYAFLWLKMVFAVLYGEAGLKRLADQPKNSTPSDIEMSAKFMNWPVRYLTS</sequence>
<organism evidence="3 4">
    <name type="scientific">Mya arenaria</name>
    <name type="common">Soft-shell clam</name>
    <dbReference type="NCBI Taxonomy" id="6604"/>
    <lineage>
        <taxon>Eukaryota</taxon>
        <taxon>Metazoa</taxon>
        <taxon>Spiralia</taxon>
        <taxon>Lophotrochozoa</taxon>
        <taxon>Mollusca</taxon>
        <taxon>Bivalvia</taxon>
        <taxon>Autobranchia</taxon>
        <taxon>Heteroconchia</taxon>
        <taxon>Euheterodonta</taxon>
        <taxon>Imparidentia</taxon>
        <taxon>Neoheterodontei</taxon>
        <taxon>Myida</taxon>
        <taxon>Myoidea</taxon>
        <taxon>Myidae</taxon>
        <taxon>Mya</taxon>
    </lineage>
</organism>
<keyword evidence="4" id="KW-1185">Reference proteome</keyword>
<evidence type="ECO:0000259" key="2">
    <source>
        <dbReference type="PROSITE" id="PS50802"/>
    </source>
</evidence>
<feature type="compositionally biased region" description="Basic and acidic residues" evidence="1">
    <location>
        <begin position="380"/>
        <end position="389"/>
    </location>
</feature>
<feature type="compositionally biased region" description="Polar residues" evidence="1">
    <location>
        <begin position="274"/>
        <end position="287"/>
    </location>
</feature>
<feature type="region of interest" description="Disordered" evidence="1">
    <location>
        <begin position="620"/>
        <end position="668"/>
    </location>
</feature>
<gene>
    <name evidence="3" type="ORF">MAR_020222</name>
</gene>
<feature type="compositionally biased region" description="Polar residues" evidence="1">
    <location>
        <begin position="93"/>
        <end position="103"/>
    </location>
</feature>
<feature type="compositionally biased region" description="Polar residues" evidence="1">
    <location>
        <begin position="313"/>
        <end position="324"/>
    </location>
</feature>
<dbReference type="InterPro" id="IPR038765">
    <property type="entry name" value="Papain-like_cys_pep_sf"/>
</dbReference>
<feature type="compositionally biased region" description="Polar residues" evidence="1">
    <location>
        <begin position="631"/>
        <end position="642"/>
    </location>
</feature>
<feature type="compositionally biased region" description="Low complexity" evidence="1">
    <location>
        <begin position="303"/>
        <end position="312"/>
    </location>
</feature>
<proteinExistence type="predicted"/>
<dbReference type="Proteomes" id="UP001164746">
    <property type="component" value="Chromosome 5"/>
</dbReference>
<feature type="region of interest" description="Disordered" evidence="1">
    <location>
        <begin position="559"/>
        <end position="582"/>
    </location>
</feature>
<dbReference type="Gene3D" id="3.90.70.80">
    <property type="match status" value="1"/>
</dbReference>
<feature type="compositionally biased region" description="Polar residues" evidence="1">
    <location>
        <begin position="62"/>
        <end position="75"/>
    </location>
</feature>
<feature type="region of interest" description="Disordered" evidence="1">
    <location>
        <begin position="210"/>
        <end position="236"/>
    </location>
</feature>
<evidence type="ECO:0000256" key="1">
    <source>
        <dbReference type="SAM" id="MobiDB-lite"/>
    </source>
</evidence>
<feature type="region of interest" description="Disordered" evidence="1">
    <location>
        <begin position="1"/>
        <end position="154"/>
    </location>
</feature>
<feature type="compositionally biased region" description="Polar residues" evidence="1">
    <location>
        <begin position="210"/>
        <end position="224"/>
    </location>
</feature>
<feature type="compositionally biased region" description="Basic and acidic residues" evidence="1">
    <location>
        <begin position="643"/>
        <end position="656"/>
    </location>
</feature>
<feature type="compositionally biased region" description="Basic and acidic residues" evidence="1">
    <location>
        <begin position="620"/>
        <end position="629"/>
    </location>
</feature>
<feature type="compositionally biased region" description="Polar residues" evidence="1">
    <location>
        <begin position="1"/>
        <end position="16"/>
    </location>
</feature>
<feature type="region of interest" description="Disordered" evidence="1">
    <location>
        <begin position="352"/>
        <end position="389"/>
    </location>
</feature>
<feature type="compositionally biased region" description="Polar residues" evidence="1">
    <location>
        <begin position="127"/>
        <end position="154"/>
    </location>
</feature>
<name>A0ABY7E7W9_MYAAR</name>
<feature type="compositionally biased region" description="Basic and acidic residues" evidence="1">
    <location>
        <begin position="226"/>
        <end position="236"/>
    </location>
</feature>
<dbReference type="InterPro" id="IPR003323">
    <property type="entry name" value="OTU_dom"/>
</dbReference>
<protein>
    <submittedName>
        <fullName evidence="3">VL96-like protein</fullName>
    </submittedName>
</protein>
<dbReference type="PROSITE" id="PS50802">
    <property type="entry name" value="OTU"/>
    <property type="match status" value="1"/>
</dbReference>
<dbReference type="CDD" id="cd22758">
    <property type="entry name" value="OTU_232R-like"/>
    <property type="match status" value="1"/>
</dbReference>
<evidence type="ECO:0000313" key="3">
    <source>
        <dbReference type="EMBL" id="WAR04853.1"/>
    </source>
</evidence>
<feature type="region of interest" description="Disordered" evidence="1">
    <location>
        <begin position="710"/>
        <end position="740"/>
    </location>
</feature>
<dbReference type="EMBL" id="CP111016">
    <property type="protein sequence ID" value="WAR04853.1"/>
    <property type="molecule type" value="Genomic_DNA"/>
</dbReference>
<dbReference type="SUPFAM" id="SSF54001">
    <property type="entry name" value="Cysteine proteinases"/>
    <property type="match status" value="1"/>
</dbReference>
<reference evidence="3" key="1">
    <citation type="submission" date="2022-11" db="EMBL/GenBank/DDBJ databases">
        <title>Centuries of genome instability and evolution in soft-shell clam transmissible cancer (bioRxiv).</title>
        <authorList>
            <person name="Hart S.F.M."/>
            <person name="Yonemitsu M.A."/>
            <person name="Giersch R.M."/>
            <person name="Beal B.F."/>
            <person name="Arriagada G."/>
            <person name="Davis B.W."/>
            <person name="Ostrander E.A."/>
            <person name="Goff S.P."/>
            <person name="Metzger M.J."/>
        </authorList>
    </citation>
    <scope>NUCLEOTIDE SEQUENCE</scope>
    <source>
        <strain evidence="3">MELC-2E11</strain>
        <tissue evidence="3">Siphon/mantle</tissue>
    </source>
</reference>
<feature type="compositionally biased region" description="Polar residues" evidence="1">
    <location>
        <begin position="24"/>
        <end position="45"/>
    </location>
</feature>
<feature type="domain" description="OTU" evidence="2">
    <location>
        <begin position="813"/>
        <end position="949"/>
    </location>
</feature>
<dbReference type="Pfam" id="PF02338">
    <property type="entry name" value="OTU"/>
    <property type="match status" value="1"/>
</dbReference>